<accession>A0A7V9W4N5</accession>
<keyword evidence="1" id="KW-1133">Transmembrane helix</keyword>
<comment type="caution">
    <text evidence="2">The sequence shown here is derived from an EMBL/GenBank/DDBJ whole genome shotgun (WGS) entry which is preliminary data.</text>
</comment>
<dbReference type="Pfam" id="PF20327">
    <property type="entry name" value="DUF6622"/>
    <property type="match status" value="1"/>
</dbReference>
<evidence type="ECO:0000313" key="3">
    <source>
        <dbReference type="EMBL" id="MCG6663735.1"/>
    </source>
</evidence>
<name>A0A7V9W4N5_9GAMM</name>
<evidence type="ECO:0000313" key="2">
    <source>
        <dbReference type="EMBL" id="MBA2781008.1"/>
    </source>
</evidence>
<protein>
    <recommendedName>
        <fullName evidence="6">DUF1453 domain-containing protein</fullName>
    </recommendedName>
</protein>
<keyword evidence="1" id="KW-0812">Transmembrane</keyword>
<dbReference type="EMBL" id="JACEFT010000040">
    <property type="protein sequence ID" value="MBA2781008.1"/>
    <property type="molecule type" value="Genomic_DNA"/>
</dbReference>
<gene>
    <name evidence="2" type="ORF">H1D44_19165</name>
    <name evidence="3" type="ORF">HOP48_19575</name>
</gene>
<feature type="transmembrane region" description="Helical" evidence="1">
    <location>
        <begin position="104"/>
        <end position="126"/>
    </location>
</feature>
<dbReference type="Proteomes" id="UP000814353">
    <property type="component" value="Unassembled WGS sequence"/>
</dbReference>
<reference evidence="3 5" key="1">
    <citation type="submission" date="2020-05" db="EMBL/GenBank/DDBJ databases">
        <title>Comparative genomic analysis of denitrifying bacteria from Halomonas genus.</title>
        <authorList>
            <person name="Wang L."/>
            <person name="Shao Z."/>
        </authorList>
    </citation>
    <scope>NUCLEOTIDE SEQUENCE [LARGE SCALE GENOMIC DNA]</scope>
    <source>
        <strain evidence="3 5">DSM 17331</strain>
    </source>
</reference>
<evidence type="ECO:0008006" key="6">
    <source>
        <dbReference type="Google" id="ProtNLM"/>
    </source>
</evidence>
<dbReference type="Proteomes" id="UP000518091">
    <property type="component" value="Unassembled WGS sequence"/>
</dbReference>
<sequence length="168" mass="18381">MLLEIITNTPLWVWPLLLFLLHRGYQQSKPRNIGPSKLGIIPAIFLFLGAFGLIHAFGFHPLNLALWGLGIGLSVLLHFKLELPRGVSYSPEEHCFRVPGSWQPLTLMLAVFCAKFSVGVMLGMQLAVVDTAAFAATVSLAYGLLGGMFLGRAVVIWQSAKLWAKPAP</sequence>
<feature type="transmembrane region" description="Helical" evidence="1">
    <location>
        <begin position="132"/>
        <end position="155"/>
    </location>
</feature>
<evidence type="ECO:0000256" key="1">
    <source>
        <dbReference type="SAM" id="Phobius"/>
    </source>
</evidence>
<evidence type="ECO:0000313" key="4">
    <source>
        <dbReference type="Proteomes" id="UP000518091"/>
    </source>
</evidence>
<evidence type="ECO:0000313" key="5">
    <source>
        <dbReference type="Proteomes" id="UP000814353"/>
    </source>
</evidence>
<keyword evidence="5" id="KW-1185">Reference proteome</keyword>
<proteinExistence type="predicted"/>
<feature type="transmembrane region" description="Helical" evidence="1">
    <location>
        <begin position="6"/>
        <end position="25"/>
    </location>
</feature>
<feature type="transmembrane region" description="Helical" evidence="1">
    <location>
        <begin position="37"/>
        <end position="58"/>
    </location>
</feature>
<dbReference type="EMBL" id="JABFUB010000030">
    <property type="protein sequence ID" value="MCG6663735.1"/>
    <property type="molecule type" value="Genomic_DNA"/>
</dbReference>
<organism evidence="2 4">
    <name type="scientific">Billgrantia kenyensis</name>
    <dbReference type="NCBI Taxonomy" id="321266"/>
    <lineage>
        <taxon>Bacteria</taxon>
        <taxon>Pseudomonadati</taxon>
        <taxon>Pseudomonadota</taxon>
        <taxon>Gammaproteobacteria</taxon>
        <taxon>Oceanospirillales</taxon>
        <taxon>Halomonadaceae</taxon>
        <taxon>Billgrantia</taxon>
    </lineage>
</organism>
<reference evidence="2 4" key="2">
    <citation type="submission" date="2020-07" db="EMBL/GenBank/DDBJ databases">
        <title>Identification of Halomonas strains.</title>
        <authorList>
            <person name="Xiao Z."/>
            <person name="Shen J."/>
        </authorList>
    </citation>
    <scope>NUCLEOTIDE SEQUENCE [LARGE SCALE GENOMIC DNA]</scope>
    <source>
        <strain evidence="2 4">DSM 17331</strain>
    </source>
</reference>
<dbReference type="RefSeq" id="WP_181516878.1">
    <property type="nucleotide sequence ID" value="NZ_JABFUB010000030.1"/>
</dbReference>
<keyword evidence="1" id="KW-0472">Membrane</keyword>
<dbReference type="AlphaFoldDB" id="A0A7V9W4N5"/>
<dbReference type="InterPro" id="IPR046730">
    <property type="entry name" value="DUF6622"/>
</dbReference>